<evidence type="ECO:0000313" key="1">
    <source>
        <dbReference type="EMBL" id="MBZ4038251.1"/>
    </source>
</evidence>
<sequence>MLAALGLALLGSPFVTLPPLAHGDPVIADPVLMSVATDPARMRLHCFSTRCGDAEWRLALSPPPAKPRTGPARKRAIDLPGSRRYIGLSAPVAVRQSHASYSNDFRLGTRVGVQALQTPDTRMSVQVGAGYRMMPLHDDGIGRPGAVFRGELNLGQRLGERTVLDQRVQWETGQGDMFIKHSLGVDVMLSPQWTLEADHVIRHREYGASGIETAESWMGLRRRF</sequence>
<proteinExistence type="predicted"/>
<evidence type="ECO:0000313" key="2">
    <source>
        <dbReference type="Proteomes" id="UP001430954"/>
    </source>
</evidence>
<dbReference type="Proteomes" id="UP001430954">
    <property type="component" value="Unassembled WGS sequence"/>
</dbReference>
<comment type="caution">
    <text evidence="1">The sequence shown here is derived from an EMBL/GenBank/DDBJ whole genome shotgun (WGS) entry which is preliminary data.</text>
</comment>
<keyword evidence="2" id="KW-1185">Reference proteome</keyword>
<dbReference type="EMBL" id="JAINZW010000001">
    <property type="protein sequence ID" value="MBZ4038251.1"/>
    <property type="molecule type" value="Genomic_DNA"/>
</dbReference>
<dbReference type="InterPro" id="IPR007433">
    <property type="entry name" value="DUF481"/>
</dbReference>
<organism evidence="1 2">
    <name type="scientific">Novilysobacter selenitireducens</name>
    <dbReference type="NCBI Taxonomy" id="2872639"/>
    <lineage>
        <taxon>Bacteria</taxon>
        <taxon>Pseudomonadati</taxon>
        <taxon>Pseudomonadota</taxon>
        <taxon>Gammaproteobacteria</taxon>
        <taxon>Lysobacterales</taxon>
        <taxon>Lysobacteraceae</taxon>
        <taxon>Novilysobacter</taxon>
    </lineage>
</organism>
<reference evidence="1 2" key="1">
    <citation type="submission" date="2021-09" db="EMBL/GenBank/DDBJ databases">
        <title>Lysobacter sp. 13A isolated from the river sediment.</title>
        <authorList>
            <person name="Liu H."/>
            <person name="Li S."/>
            <person name="Mao S."/>
        </authorList>
    </citation>
    <scope>NUCLEOTIDE SEQUENCE [LARGE SCALE GENOMIC DNA]</scope>
    <source>
        <strain evidence="1 2">13A</strain>
    </source>
</reference>
<dbReference type="Pfam" id="PF04338">
    <property type="entry name" value="DUF481"/>
    <property type="match status" value="1"/>
</dbReference>
<protein>
    <submittedName>
        <fullName evidence="1">DUF481 domain-containing protein</fullName>
    </submittedName>
</protein>
<accession>A0ABS7T307</accession>
<name>A0ABS7T307_9GAMM</name>
<dbReference type="RefSeq" id="WP_223674451.1">
    <property type="nucleotide sequence ID" value="NZ_JAINZW010000001.1"/>
</dbReference>
<gene>
    <name evidence="1" type="ORF">K6753_01710</name>
</gene>